<comment type="cofactor">
    <cofactor evidence="1">
        <name>Mg(2+)</name>
        <dbReference type="ChEBI" id="CHEBI:18420"/>
    </cofactor>
</comment>
<organism evidence="4 5">
    <name type="scientific">Nakamurella multipartita (strain ATCC 700099 / DSM 44233 / CIP 104796 / JCM 9543 / NBRC 105858 / Y-104)</name>
    <name type="common">Microsphaera multipartita</name>
    <dbReference type="NCBI Taxonomy" id="479431"/>
    <lineage>
        <taxon>Bacteria</taxon>
        <taxon>Bacillati</taxon>
        <taxon>Actinomycetota</taxon>
        <taxon>Actinomycetes</taxon>
        <taxon>Nakamurellales</taxon>
        <taxon>Nakamurellaceae</taxon>
        <taxon>Nakamurella</taxon>
    </lineage>
</organism>
<evidence type="ECO:0000256" key="2">
    <source>
        <dbReference type="ARBA" id="ARBA00022801"/>
    </source>
</evidence>
<dbReference type="InterPro" id="IPR036412">
    <property type="entry name" value="HAD-like_sf"/>
</dbReference>
<protein>
    <submittedName>
        <fullName evidence="4">HAD-superfamily hydrolase, subfamily IA, variant 1</fullName>
    </submittedName>
</protein>
<dbReference type="Gene3D" id="3.40.50.1000">
    <property type="entry name" value="HAD superfamily/HAD-like"/>
    <property type="match status" value="1"/>
</dbReference>
<dbReference type="Pfam" id="PF00702">
    <property type="entry name" value="Hydrolase"/>
    <property type="match status" value="1"/>
</dbReference>
<dbReference type="AlphaFoldDB" id="C8XEL7"/>
<dbReference type="GO" id="GO:0044281">
    <property type="term" value="P:small molecule metabolic process"/>
    <property type="evidence" value="ECO:0007669"/>
    <property type="project" value="UniProtKB-ARBA"/>
</dbReference>
<proteinExistence type="predicted"/>
<name>C8XEL7_NAKMY</name>
<evidence type="ECO:0000256" key="1">
    <source>
        <dbReference type="ARBA" id="ARBA00001946"/>
    </source>
</evidence>
<dbReference type="SFLD" id="SFLDG01129">
    <property type="entry name" value="C1.5:_HAD__Beta-PGM__Phosphata"/>
    <property type="match status" value="1"/>
</dbReference>
<dbReference type="InterPro" id="IPR051400">
    <property type="entry name" value="HAD-like_hydrolase"/>
</dbReference>
<evidence type="ECO:0000313" key="5">
    <source>
        <dbReference type="Proteomes" id="UP000002218"/>
    </source>
</evidence>
<dbReference type="EMBL" id="CP001737">
    <property type="protein sequence ID" value="ACV77875.1"/>
    <property type="molecule type" value="Genomic_DNA"/>
</dbReference>
<dbReference type="PANTHER" id="PTHR46470">
    <property type="entry name" value="N-ACYLNEURAMINATE-9-PHOSPHATASE"/>
    <property type="match status" value="1"/>
</dbReference>
<dbReference type="eggNOG" id="COG1011">
    <property type="taxonomic scope" value="Bacteria"/>
</dbReference>
<dbReference type="Proteomes" id="UP000002218">
    <property type="component" value="Chromosome"/>
</dbReference>
<dbReference type="GO" id="GO:0016787">
    <property type="term" value="F:hydrolase activity"/>
    <property type="evidence" value="ECO:0007669"/>
    <property type="project" value="UniProtKB-KW"/>
</dbReference>
<dbReference type="STRING" id="479431.Namu_1476"/>
<keyword evidence="2 4" id="KW-0378">Hydrolase</keyword>
<gene>
    <name evidence="4" type="ordered locus">Namu_1476</name>
</gene>
<dbReference type="PRINTS" id="PR00413">
    <property type="entry name" value="HADHALOGNASE"/>
</dbReference>
<dbReference type="InParanoid" id="C8XEL7"/>
<dbReference type="Gene3D" id="1.20.120.710">
    <property type="entry name" value="Haloacid dehalogenase hydrolase-like domain"/>
    <property type="match status" value="1"/>
</dbReference>
<keyword evidence="3" id="KW-0460">Magnesium</keyword>
<dbReference type="NCBIfam" id="TIGR01549">
    <property type="entry name" value="HAD-SF-IA-v1"/>
    <property type="match status" value="1"/>
</dbReference>
<evidence type="ECO:0000256" key="3">
    <source>
        <dbReference type="ARBA" id="ARBA00022842"/>
    </source>
</evidence>
<evidence type="ECO:0000313" key="4">
    <source>
        <dbReference type="EMBL" id="ACV77875.1"/>
    </source>
</evidence>
<dbReference type="PANTHER" id="PTHR46470:SF4">
    <property type="entry name" value="5-AMINO-6-(5-PHOSPHO-D-RIBITYLAMINO)URACIL PHOSPHATASE YIGB"/>
    <property type="match status" value="1"/>
</dbReference>
<dbReference type="HOGENOM" id="CLU_045011_8_1_11"/>
<dbReference type="KEGG" id="nml:Namu_1476"/>
<accession>C8XEL7</accession>
<keyword evidence="5" id="KW-1185">Reference proteome</keyword>
<dbReference type="SFLD" id="SFLDS00003">
    <property type="entry name" value="Haloacid_Dehalogenase"/>
    <property type="match status" value="1"/>
</dbReference>
<sequence length="259" mass="27724">MPEGGPRPGGPLSAVLFDVDDTLIDFAGAARAALSDLVLAALGAGPGRDTTADQDLLEAAHRAWRQVSEREYTRFTLGELDFDQMRRSRMAAFLQAIDRPAARELDHELMEQRRHEAIFGHFRAFADVRPALDRLRRAGIAVHVLSNSDGPHQRAKLAAVGLDELAADGFYSGDLGVAKPDPQIFRLAAERLGRAPAELAYVGDRWDVDVLGSAAAGLAPVWLNRAGLARPDQAAAAGAVVQIATLDELVVDADGLHLG</sequence>
<dbReference type="InterPro" id="IPR006439">
    <property type="entry name" value="HAD-SF_hydro_IA"/>
</dbReference>
<reference evidence="5" key="1">
    <citation type="submission" date="2009-09" db="EMBL/GenBank/DDBJ databases">
        <title>The complete genome of Nakamurella multipartita DSM 44233.</title>
        <authorList>
            <consortium name="US DOE Joint Genome Institute (JGI-PGF)"/>
            <person name="Lucas S."/>
            <person name="Copeland A."/>
            <person name="Lapidus A."/>
            <person name="Glavina del Rio T."/>
            <person name="Dalin E."/>
            <person name="Tice H."/>
            <person name="Bruce D."/>
            <person name="Goodwin L."/>
            <person name="Pitluck S."/>
            <person name="Kyrpides N."/>
            <person name="Mavromatis K."/>
            <person name="Ivanova N."/>
            <person name="Ovchinnikova G."/>
            <person name="Sims D."/>
            <person name="Meincke L."/>
            <person name="Brettin T."/>
            <person name="Detter J.C."/>
            <person name="Han C."/>
            <person name="Larimer F."/>
            <person name="Land M."/>
            <person name="Hauser L."/>
            <person name="Markowitz V."/>
            <person name="Cheng J.-F."/>
            <person name="Hugenholtz P."/>
            <person name="Woyke T."/>
            <person name="Wu D."/>
            <person name="Klenk H.-P."/>
            <person name="Eisen J.A."/>
        </authorList>
    </citation>
    <scope>NUCLEOTIDE SEQUENCE [LARGE SCALE GENOMIC DNA]</scope>
    <source>
        <strain evidence="5">ATCC 700099 / DSM 44233 / CIP 104796 / JCM 9543 / NBRC 105858 / Y-104</strain>
    </source>
</reference>
<dbReference type="InterPro" id="IPR023214">
    <property type="entry name" value="HAD_sf"/>
</dbReference>
<dbReference type="RefSeq" id="WP_015746781.1">
    <property type="nucleotide sequence ID" value="NC_013235.1"/>
</dbReference>
<reference evidence="4 5" key="2">
    <citation type="journal article" date="2010" name="Stand. Genomic Sci.">
        <title>Complete genome sequence of Nakamurella multipartita type strain (Y-104).</title>
        <authorList>
            <person name="Tice H."/>
            <person name="Mayilraj S."/>
            <person name="Sims D."/>
            <person name="Lapidus A."/>
            <person name="Nolan M."/>
            <person name="Lucas S."/>
            <person name="Glavina Del Rio T."/>
            <person name="Copeland A."/>
            <person name="Cheng J.F."/>
            <person name="Meincke L."/>
            <person name="Bruce D."/>
            <person name="Goodwin L."/>
            <person name="Pitluck S."/>
            <person name="Ivanova N."/>
            <person name="Mavromatis K."/>
            <person name="Ovchinnikova G."/>
            <person name="Pati A."/>
            <person name="Chen A."/>
            <person name="Palaniappan K."/>
            <person name="Land M."/>
            <person name="Hauser L."/>
            <person name="Chang Y.J."/>
            <person name="Jeffries C.D."/>
            <person name="Detter J.C."/>
            <person name="Brettin T."/>
            <person name="Rohde M."/>
            <person name="Goker M."/>
            <person name="Bristow J."/>
            <person name="Eisen J.A."/>
            <person name="Markowitz V."/>
            <person name="Hugenholtz P."/>
            <person name="Kyrpides N.C."/>
            <person name="Klenk H.P."/>
            <person name="Chen F."/>
        </authorList>
    </citation>
    <scope>NUCLEOTIDE SEQUENCE [LARGE SCALE GENOMIC DNA]</scope>
    <source>
        <strain evidence="5">ATCC 700099 / DSM 44233 / CIP 104796 / JCM 9543 / NBRC 105858 / Y-104</strain>
    </source>
</reference>
<dbReference type="SUPFAM" id="SSF56784">
    <property type="entry name" value="HAD-like"/>
    <property type="match status" value="1"/>
</dbReference>